<keyword evidence="1" id="KW-1185">Reference proteome</keyword>
<reference evidence="2" key="3">
    <citation type="submission" date="2025-08" db="UniProtKB">
        <authorList>
            <consortium name="RefSeq"/>
        </authorList>
    </citation>
    <scope>IDENTIFICATION</scope>
    <source>
        <strain evidence="2">NI907</strain>
    </source>
</reference>
<name>A0A6P8AMT6_PYRGI</name>
<reference evidence="2" key="1">
    <citation type="journal article" date="2019" name="Mol. Biol. Evol.">
        <title>Blast fungal genomes show frequent chromosomal changes, gene gains and losses, and effector gene turnover.</title>
        <authorList>
            <person name="Gomez Luciano L.B."/>
            <person name="Jason Tsai I."/>
            <person name="Chuma I."/>
            <person name="Tosa Y."/>
            <person name="Chen Y.H."/>
            <person name="Li J.Y."/>
            <person name="Li M.Y."/>
            <person name="Jade Lu M.Y."/>
            <person name="Nakayashiki H."/>
            <person name="Li W.H."/>
        </authorList>
    </citation>
    <scope>NUCLEOTIDE SEQUENCE</scope>
    <source>
        <strain evidence="2">NI907</strain>
    </source>
</reference>
<organism evidence="1 2">
    <name type="scientific">Pyricularia grisea</name>
    <name type="common">Crabgrass-specific blast fungus</name>
    <name type="synonym">Magnaporthe grisea</name>
    <dbReference type="NCBI Taxonomy" id="148305"/>
    <lineage>
        <taxon>Eukaryota</taxon>
        <taxon>Fungi</taxon>
        <taxon>Dikarya</taxon>
        <taxon>Ascomycota</taxon>
        <taxon>Pezizomycotina</taxon>
        <taxon>Sordariomycetes</taxon>
        <taxon>Sordariomycetidae</taxon>
        <taxon>Magnaporthales</taxon>
        <taxon>Pyriculariaceae</taxon>
        <taxon>Pyricularia</taxon>
    </lineage>
</organism>
<accession>A0A6P8AMT6</accession>
<evidence type="ECO:0000313" key="2">
    <source>
        <dbReference type="RefSeq" id="XP_030976196.1"/>
    </source>
</evidence>
<dbReference type="AlphaFoldDB" id="A0A6P8AMT6"/>
<reference evidence="2" key="2">
    <citation type="submission" date="2019-10" db="EMBL/GenBank/DDBJ databases">
        <authorList>
            <consortium name="NCBI Genome Project"/>
        </authorList>
    </citation>
    <scope>NUCLEOTIDE SEQUENCE</scope>
    <source>
        <strain evidence="2">NI907</strain>
    </source>
</reference>
<gene>
    <name evidence="2" type="ORF">PgNI_12374</name>
</gene>
<sequence>MSVPLLWSILEGDPPQSEFLRRYTLILFYMKMSQLDDAGVKRELAKTGNGKFCIRNNNSIRRMRKKQEEGKAWSDLCDLKSHWGLERYTLLSAVPEDTQEAPIREMTEGIQSQNSVLLQSLNDARRLCAALLNERLPNCLLIDNYSYKESQLSNHDIKLSFKAFLSLDPNQPVQIPRF</sequence>
<evidence type="ECO:0000313" key="1">
    <source>
        <dbReference type="Proteomes" id="UP000515153"/>
    </source>
</evidence>
<dbReference type="GeneID" id="41967228"/>
<protein>
    <submittedName>
        <fullName evidence="2">Uncharacterized protein</fullName>
    </submittedName>
</protein>
<proteinExistence type="predicted"/>
<dbReference type="Proteomes" id="UP000515153">
    <property type="component" value="Unplaced"/>
</dbReference>
<dbReference type="RefSeq" id="XP_030976196.1">
    <property type="nucleotide sequence ID" value="XM_031132323.1"/>
</dbReference>
<dbReference type="KEGG" id="pgri:PgNI_12374"/>